<protein>
    <submittedName>
        <fullName evidence="3">ABC transporter substrate-binding protein</fullName>
    </submittedName>
</protein>
<evidence type="ECO:0000313" key="3">
    <source>
        <dbReference type="EMBL" id="NLJ17591.1"/>
    </source>
</evidence>
<dbReference type="Pfam" id="PF13416">
    <property type="entry name" value="SBP_bac_8"/>
    <property type="match status" value="1"/>
</dbReference>
<organism evidence="3 4">
    <name type="scientific">Globicatella sulfidifaciens</name>
    <dbReference type="NCBI Taxonomy" id="136093"/>
    <lineage>
        <taxon>Bacteria</taxon>
        <taxon>Bacillati</taxon>
        <taxon>Bacillota</taxon>
        <taxon>Bacilli</taxon>
        <taxon>Lactobacillales</taxon>
        <taxon>Aerococcaceae</taxon>
        <taxon>Globicatella</taxon>
    </lineage>
</organism>
<evidence type="ECO:0000313" key="4">
    <source>
        <dbReference type="Proteomes" id="UP000541058"/>
    </source>
</evidence>
<dbReference type="GO" id="GO:0015846">
    <property type="term" value="P:polyamine transport"/>
    <property type="evidence" value="ECO:0007669"/>
    <property type="project" value="InterPro"/>
</dbReference>
<dbReference type="GO" id="GO:0019808">
    <property type="term" value="F:polyamine binding"/>
    <property type="evidence" value="ECO:0007669"/>
    <property type="project" value="InterPro"/>
</dbReference>
<feature type="chain" id="PRO_5031552668" evidence="2">
    <location>
        <begin position="29"/>
        <end position="348"/>
    </location>
</feature>
<dbReference type="Gene3D" id="3.40.190.10">
    <property type="entry name" value="Periplasmic binding protein-like II"/>
    <property type="match status" value="2"/>
</dbReference>
<accession>A0A7X8GZM0</accession>
<dbReference type="AlphaFoldDB" id="A0A7X8GZM0"/>
<name>A0A7X8GZM0_9LACT</name>
<dbReference type="Proteomes" id="UP000541058">
    <property type="component" value="Unassembled WGS sequence"/>
</dbReference>
<proteinExistence type="predicted"/>
<dbReference type="CDD" id="cd13589">
    <property type="entry name" value="PBP2_polyamine_RpCGA009"/>
    <property type="match status" value="1"/>
</dbReference>
<dbReference type="GO" id="GO:0015888">
    <property type="term" value="P:thiamine transport"/>
    <property type="evidence" value="ECO:0007669"/>
    <property type="project" value="TreeGrafter"/>
</dbReference>
<dbReference type="SUPFAM" id="SSF53850">
    <property type="entry name" value="Periplasmic binding protein-like II"/>
    <property type="match status" value="1"/>
</dbReference>
<evidence type="ECO:0000256" key="2">
    <source>
        <dbReference type="SAM" id="SignalP"/>
    </source>
</evidence>
<gene>
    <name evidence="3" type="ORF">GX355_01900</name>
</gene>
<keyword evidence="1 2" id="KW-0732">Signal</keyword>
<dbReference type="InterPro" id="IPR001188">
    <property type="entry name" value="Sperm_putr-bd"/>
</dbReference>
<sequence length="348" mass="37910">MLKKLVISALSFGMLGASSLGGLTTAQAEENKLVISTFGLSQDQVEAVVMDPFAKANAAEVVLEVGNASERLTKLKNDPNSTIDVIELSQSNADQGVKESLFAPITEKEVPNIANLTDGAKEVFERGTGVPYAVNSIGIVYDKEALGFEIKEWADLWKPELAGTIAIPEISTTFGPAMLYLASDYKKVELESDKGEAAFVGLAELAPNIVKTYSKSSELANMFQAGEIKVAILADFAYGMVKEANPNVEYVVPESGTYANYNVINVPANAQNKELAYKYIDWRISEELLVQTAEAFNESPVNKNVELSEEVAAHKTYGAVAERAKTMNTQFINENMAEWLNLWNETLN</sequence>
<dbReference type="PANTHER" id="PTHR30006:SF2">
    <property type="entry name" value="ABC TRANSPORTER SUBSTRATE-BINDING PROTEIN"/>
    <property type="match status" value="1"/>
</dbReference>
<dbReference type="InterPro" id="IPR006059">
    <property type="entry name" value="SBP"/>
</dbReference>
<feature type="signal peptide" evidence="2">
    <location>
        <begin position="1"/>
        <end position="28"/>
    </location>
</feature>
<dbReference type="PANTHER" id="PTHR30006">
    <property type="entry name" value="THIAMINE-BINDING PERIPLASMIC PROTEIN-RELATED"/>
    <property type="match status" value="1"/>
</dbReference>
<evidence type="ECO:0000256" key="1">
    <source>
        <dbReference type="ARBA" id="ARBA00022729"/>
    </source>
</evidence>
<dbReference type="GO" id="GO:0030975">
    <property type="term" value="F:thiamine binding"/>
    <property type="evidence" value="ECO:0007669"/>
    <property type="project" value="TreeGrafter"/>
</dbReference>
<dbReference type="EMBL" id="JAAYSM010000055">
    <property type="protein sequence ID" value="NLJ17591.1"/>
    <property type="molecule type" value="Genomic_DNA"/>
</dbReference>
<comment type="caution">
    <text evidence="3">The sequence shown here is derived from an EMBL/GenBank/DDBJ whole genome shotgun (WGS) entry which is preliminary data.</text>
</comment>
<dbReference type="GO" id="GO:0030288">
    <property type="term" value="C:outer membrane-bounded periplasmic space"/>
    <property type="evidence" value="ECO:0007669"/>
    <property type="project" value="TreeGrafter"/>
</dbReference>
<dbReference type="GO" id="GO:0030976">
    <property type="term" value="F:thiamine pyrophosphate binding"/>
    <property type="evidence" value="ECO:0007669"/>
    <property type="project" value="TreeGrafter"/>
</dbReference>
<dbReference type="PRINTS" id="PR00909">
    <property type="entry name" value="SPERMDNBNDNG"/>
</dbReference>
<reference evidence="3 4" key="1">
    <citation type="journal article" date="2020" name="Biotechnol. Biofuels">
        <title>New insights from the biogas microbiome by comprehensive genome-resolved metagenomics of nearly 1600 species originating from multiple anaerobic digesters.</title>
        <authorList>
            <person name="Campanaro S."/>
            <person name="Treu L."/>
            <person name="Rodriguez-R L.M."/>
            <person name="Kovalovszki A."/>
            <person name="Ziels R.M."/>
            <person name="Maus I."/>
            <person name="Zhu X."/>
            <person name="Kougias P.G."/>
            <person name="Basile A."/>
            <person name="Luo G."/>
            <person name="Schluter A."/>
            <person name="Konstantinidis K.T."/>
            <person name="Angelidaki I."/>
        </authorList>
    </citation>
    <scope>NUCLEOTIDE SEQUENCE [LARGE SCALE GENOMIC DNA]</scope>
    <source>
        <strain evidence="3">AS23ysBPME_34</strain>
    </source>
</reference>